<dbReference type="Pfam" id="PF07690">
    <property type="entry name" value="MFS_1"/>
    <property type="match status" value="1"/>
</dbReference>
<evidence type="ECO:0000256" key="3">
    <source>
        <dbReference type="ARBA" id="ARBA00022475"/>
    </source>
</evidence>
<evidence type="ECO:0000259" key="8">
    <source>
        <dbReference type="PROSITE" id="PS50850"/>
    </source>
</evidence>
<reference evidence="9" key="1">
    <citation type="submission" date="2022-03" db="EMBL/GenBank/DDBJ databases">
        <title>Genome Identification and Characterization of new species Bdellovibrio reynosense LBG001 sp. nov. from a Mexico soil sample.</title>
        <authorList>
            <person name="Camilli A."/>
            <person name="Ajao Y."/>
            <person name="Guo X."/>
        </authorList>
    </citation>
    <scope>NUCLEOTIDE SEQUENCE</scope>
    <source>
        <strain evidence="9">LBG001</strain>
    </source>
</reference>
<keyword evidence="3" id="KW-1003">Cell membrane</keyword>
<evidence type="ECO:0000256" key="5">
    <source>
        <dbReference type="ARBA" id="ARBA00022989"/>
    </source>
</evidence>
<feature type="transmembrane region" description="Helical" evidence="7">
    <location>
        <begin position="347"/>
        <end position="366"/>
    </location>
</feature>
<feature type="transmembrane region" description="Helical" evidence="7">
    <location>
        <begin position="373"/>
        <end position="395"/>
    </location>
</feature>
<feature type="transmembrane region" description="Helical" evidence="7">
    <location>
        <begin position="309"/>
        <end position="327"/>
    </location>
</feature>
<dbReference type="InterPro" id="IPR005829">
    <property type="entry name" value="Sugar_transporter_CS"/>
</dbReference>
<dbReference type="PANTHER" id="PTHR43045">
    <property type="entry name" value="SHIKIMATE TRANSPORTER"/>
    <property type="match status" value="1"/>
</dbReference>
<feature type="transmembrane region" description="Helical" evidence="7">
    <location>
        <begin position="188"/>
        <end position="207"/>
    </location>
</feature>
<sequence>MKQESNLTSGGHTGLWDIAGFSCFATLISYYAYYVTGIYFLEISKGQLDTGDIGIIASSLSYAGGFILRPIGGMYYGALSDLRGKKLAFVRALKFLAIVSFSFIFIDVDILGPKLAVTLVMVLRLVQGFFMGGASTLGLIYLYQLSPDNEKGKFTSLLQMSAPAGYVSAIALILITRLVFPAQELGHWGWRIAYAFCGFLYPIAMYVDKNFPDIKSHTISEWNVETFKNHLHGFFGDTPLMKRILTFPLLVTASAGVMFFFFIVFRGYFMGPVLKLSTDQSSFIIGISSLLALPFFPVFGWMSDNYGRLKFVFSGIILGALFFIPFFKGLEFTNLVQDRYMEMITLIVIYGILLTLSQASLAALLCDLMPKQYIGLAFGFTYNFGLILLGAVLQTMTTSYFEQTGDIYHGLQITLGVIVVCGILAFFTRPKNSNI</sequence>
<dbReference type="EMBL" id="CP093442">
    <property type="protein sequence ID" value="UOF00434.1"/>
    <property type="molecule type" value="Genomic_DNA"/>
</dbReference>
<dbReference type="PROSITE" id="PS00217">
    <property type="entry name" value="SUGAR_TRANSPORT_2"/>
    <property type="match status" value="1"/>
</dbReference>
<dbReference type="SUPFAM" id="SSF103473">
    <property type="entry name" value="MFS general substrate transporter"/>
    <property type="match status" value="1"/>
</dbReference>
<name>A0ABY4C7J6_9BACT</name>
<feature type="transmembrane region" description="Helical" evidence="7">
    <location>
        <begin position="164"/>
        <end position="182"/>
    </location>
</feature>
<dbReference type="PROSITE" id="PS50850">
    <property type="entry name" value="MFS"/>
    <property type="match status" value="1"/>
</dbReference>
<keyword evidence="5 7" id="KW-1133">Transmembrane helix</keyword>
<protein>
    <submittedName>
        <fullName evidence="9">MFS transporter</fullName>
    </submittedName>
</protein>
<keyword evidence="2" id="KW-0813">Transport</keyword>
<evidence type="ECO:0000256" key="2">
    <source>
        <dbReference type="ARBA" id="ARBA00022448"/>
    </source>
</evidence>
<dbReference type="PANTHER" id="PTHR43045:SF7">
    <property type="entry name" value="MAJOR FACILITATOR SUPERFAMILY TRANSPORTER"/>
    <property type="match status" value="1"/>
</dbReference>
<dbReference type="InterPro" id="IPR011701">
    <property type="entry name" value="MFS"/>
</dbReference>
<evidence type="ECO:0000313" key="9">
    <source>
        <dbReference type="EMBL" id="UOF00434.1"/>
    </source>
</evidence>
<dbReference type="Proteomes" id="UP000830116">
    <property type="component" value="Chromosome"/>
</dbReference>
<feature type="transmembrane region" description="Helical" evidence="7">
    <location>
        <begin position="118"/>
        <end position="143"/>
    </location>
</feature>
<dbReference type="InterPro" id="IPR036259">
    <property type="entry name" value="MFS_trans_sf"/>
</dbReference>
<dbReference type="Gene3D" id="1.20.1250.20">
    <property type="entry name" value="MFS general substrate transporter like domains"/>
    <property type="match status" value="2"/>
</dbReference>
<evidence type="ECO:0000256" key="1">
    <source>
        <dbReference type="ARBA" id="ARBA00004651"/>
    </source>
</evidence>
<keyword evidence="4 7" id="KW-0812">Transmembrane</keyword>
<feature type="transmembrane region" description="Helical" evidence="7">
    <location>
        <begin position="281"/>
        <end position="302"/>
    </location>
</feature>
<evidence type="ECO:0000256" key="6">
    <source>
        <dbReference type="ARBA" id="ARBA00023136"/>
    </source>
</evidence>
<evidence type="ECO:0000256" key="7">
    <source>
        <dbReference type="SAM" id="Phobius"/>
    </source>
</evidence>
<feature type="transmembrane region" description="Helical" evidence="7">
    <location>
        <begin position="407"/>
        <end position="427"/>
    </location>
</feature>
<organism evidence="9 10">
    <name type="scientific">Bdellovibrio reynosensis</name>
    <dbReference type="NCBI Taxonomy" id="2835041"/>
    <lineage>
        <taxon>Bacteria</taxon>
        <taxon>Pseudomonadati</taxon>
        <taxon>Bdellovibrionota</taxon>
        <taxon>Bdellovibrionia</taxon>
        <taxon>Bdellovibrionales</taxon>
        <taxon>Pseudobdellovibrionaceae</taxon>
        <taxon>Bdellovibrio</taxon>
    </lineage>
</organism>
<keyword evidence="6 7" id="KW-0472">Membrane</keyword>
<dbReference type="RefSeq" id="WP_243536372.1">
    <property type="nucleotide sequence ID" value="NZ_CP093442.1"/>
</dbReference>
<feature type="transmembrane region" description="Helical" evidence="7">
    <location>
        <begin position="244"/>
        <end position="269"/>
    </location>
</feature>
<feature type="transmembrane region" description="Helical" evidence="7">
    <location>
        <begin position="88"/>
        <end position="106"/>
    </location>
</feature>
<feature type="transmembrane region" description="Helical" evidence="7">
    <location>
        <begin position="12"/>
        <end position="33"/>
    </location>
</feature>
<proteinExistence type="predicted"/>
<gene>
    <name evidence="9" type="ORF">MNR06_12070</name>
</gene>
<accession>A0ABY4C7J6</accession>
<evidence type="ECO:0000256" key="4">
    <source>
        <dbReference type="ARBA" id="ARBA00022692"/>
    </source>
</evidence>
<keyword evidence="10" id="KW-1185">Reference proteome</keyword>
<evidence type="ECO:0000313" key="10">
    <source>
        <dbReference type="Proteomes" id="UP000830116"/>
    </source>
</evidence>
<feature type="transmembrane region" description="Helical" evidence="7">
    <location>
        <begin position="53"/>
        <end position="76"/>
    </location>
</feature>
<comment type="subcellular location">
    <subcellularLocation>
        <location evidence="1">Cell membrane</location>
        <topology evidence="1">Multi-pass membrane protein</topology>
    </subcellularLocation>
</comment>
<dbReference type="InterPro" id="IPR020846">
    <property type="entry name" value="MFS_dom"/>
</dbReference>
<feature type="domain" description="Major facilitator superfamily (MFS) profile" evidence="8">
    <location>
        <begin position="18"/>
        <end position="433"/>
    </location>
</feature>